<proteinExistence type="predicted"/>
<accession>A0A8S5N7K2</accession>
<organism evidence="1">
    <name type="scientific">Myoviridae sp. ct8ME27</name>
    <dbReference type="NCBI Taxonomy" id="2826622"/>
    <lineage>
        <taxon>Viruses</taxon>
        <taxon>Duplodnaviria</taxon>
        <taxon>Heunggongvirae</taxon>
        <taxon>Uroviricota</taxon>
        <taxon>Caudoviricetes</taxon>
    </lineage>
</organism>
<protein>
    <submittedName>
        <fullName evidence="1">Uncharacterized protein</fullName>
    </submittedName>
</protein>
<evidence type="ECO:0000313" key="1">
    <source>
        <dbReference type="EMBL" id="DAD90250.1"/>
    </source>
</evidence>
<sequence length="112" mass="13108">MFSPQKILFPTIPYFTMQSRSLLVGTGNDLGFIAYNTSEQGWVISKKIGYNITLSNGEVLEPVFQDVNGYCYWTNSKYLLYYTSQYGWVLLQRFRALNLNIERDRYPRICAH</sequence>
<reference evidence="1" key="1">
    <citation type="journal article" date="2021" name="Proc. Natl. Acad. Sci. U.S.A.">
        <title>A Catalog of Tens of Thousands of Viruses from Human Metagenomes Reveals Hidden Associations with Chronic Diseases.</title>
        <authorList>
            <person name="Tisza M.J."/>
            <person name="Buck C.B."/>
        </authorList>
    </citation>
    <scope>NUCLEOTIDE SEQUENCE</scope>
    <source>
        <strain evidence="1">Ct8ME27</strain>
    </source>
</reference>
<dbReference type="EMBL" id="BK015080">
    <property type="protein sequence ID" value="DAD90250.1"/>
    <property type="molecule type" value="Genomic_DNA"/>
</dbReference>
<name>A0A8S5N7K2_9CAUD</name>